<dbReference type="PROSITE" id="PS50082">
    <property type="entry name" value="WD_REPEATS_2"/>
    <property type="match status" value="1"/>
</dbReference>
<name>A0A9P9DFB2_9PLEO</name>
<comment type="caution">
    <text evidence="3">The sequence shown here is derived from an EMBL/GenBank/DDBJ whole genome shotgun (WGS) entry which is preliminary data.</text>
</comment>
<sequence length="415" mass="46139">MMVAITKSLAIFGLCQVLHARNVPSRTWERKEQAAALPTATLAADFKKNNVSAQWADGHPKQWGSEDIKYEYPLPPDAYWFAGTVSEDGKFVALSNGTHVKTIRTDTNVVVSEVGVPLSEIEQSVLLSRPNKTYDLIVARGDSSLIIHISSEGKIFGESRSIPGTLSPFGSKYTSQDGRLVLTILSAAQTVYAHDLDNPSWNLTLTGHRDSIMSAAYSPDSKYISTTSWDQTVRLYNATNGEFVRSFGPTGGQNWFTNFSPDGKYLLVATGNEKTMFWEVANPDAAPVVLPGYSWSRIAEWSPDSELVAGGSSGRIVVYSLKEKKTIQVWQDEDPWNSQIRVLNWFGESNSKKLAYRAQGGLEIYDFETNLKYRWGPGDFDHWSGSGSSTFILKDKGWIGGEEADLTMRFWKLPF</sequence>
<evidence type="ECO:0000256" key="2">
    <source>
        <dbReference type="SAM" id="SignalP"/>
    </source>
</evidence>
<dbReference type="InterPro" id="IPR001680">
    <property type="entry name" value="WD40_rpt"/>
</dbReference>
<reference evidence="3" key="1">
    <citation type="journal article" date="2021" name="Nat. Commun.">
        <title>Genetic determinants of endophytism in the Arabidopsis root mycobiome.</title>
        <authorList>
            <person name="Mesny F."/>
            <person name="Miyauchi S."/>
            <person name="Thiergart T."/>
            <person name="Pickel B."/>
            <person name="Atanasova L."/>
            <person name="Karlsson M."/>
            <person name="Huettel B."/>
            <person name="Barry K.W."/>
            <person name="Haridas S."/>
            <person name="Chen C."/>
            <person name="Bauer D."/>
            <person name="Andreopoulos W."/>
            <person name="Pangilinan J."/>
            <person name="LaButti K."/>
            <person name="Riley R."/>
            <person name="Lipzen A."/>
            <person name="Clum A."/>
            <person name="Drula E."/>
            <person name="Henrissat B."/>
            <person name="Kohler A."/>
            <person name="Grigoriev I.V."/>
            <person name="Martin F.M."/>
            <person name="Hacquard S."/>
        </authorList>
    </citation>
    <scope>NUCLEOTIDE SEQUENCE</scope>
    <source>
        <strain evidence="3">MPI-CAGE-CH-0243</strain>
    </source>
</reference>
<accession>A0A9P9DFB2</accession>
<dbReference type="Gene3D" id="2.130.10.10">
    <property type="entry name" value="YVTN repeat-like/Quinoprotein amine dehydrogenase"/>
    <property type="match status" value="1"/>
</dbReference>
<organism evidence="3 4">
    <name type="scientific">Dendryphion nanum</name>
    <dbReference type="NCBI Taxonomy" id="256645"/>
    <lineage>
        <taxon>Eukaryota</taxon>
        <taxon>Fungi</taxon>
        <taxon>Dikarya</taxon>
        <taxon>Ascomycota</taxon>
        <taxon>Pezizomycotina</taxon>
        <taxon>Dothideomycetes</taxon>
        <taxon>Pleosporomycetidae</taxon>
        <taxon>Pleosporales</taxon>
        <taxon>Torulaceae</taxon>
        <taxon>Dendryphion</taxon>
    </lineage>
</organism>
<evidence type="ECO:0000313" key="3">
    <source>
        <dbReference type="EMBL" id="KAH7117701.1"/>
    </source>
</evidence>
<feature type="chain" id="PRO_5040312265" description="WD40 repeat-like protein" evidence="2">
    <location>
        <begin position="21"/>
        <end position="415"/>
    </location>
</feature>
<proteinExistence type="predicted"/>
<dbReference type="PANTHER" id="PTHR19879">
    <property type="entry name" value="TRANSCRIPTION INITIATION FACTOR TFIID"/>
    <property type="match status" value="1"/>
</dbReference>
<dbReference type="EMBL" id="JAGMWT010000013">
    <property type="protein sequence ID" value="KAH7117701.1"/>
    <property type="molecule type" value="Genomic_DNA"/>
</dbReference>
<dbReference type="OrthoDB" id="1367865at2759"/>
<evidence type="ECO:0008006" key="5">
    <source>
        <dbReference type="Google" id="ProtNLM"/>
    </source>
</evidence>
<dbReference type="AlphaFoldDB" id="A0A9P9DFB2"/>
<dbReference type="InterPro" id="IPR015943">
    <property type="entry name" value="WD40/YVTN_repeat-like_dom_sf"/>
</dbReference>
<dbReference type="PROSITE" id="PS50294">
    <property type="entry name" value="WD_REPEATS_REGION"/>
    <property type="match status" value="1"/>
</dbReference>
<dbReference type="SUPFAM" id="SSF69322">
    <property type="entry name" value="Tricorn protease domain 2"/>
    <property type="match status" value="1"/>
</dbReference>
<keyword evidence="4" id="KW-1185">Reference proteome</keyword>
<protein>
    <recommendedName>
        <fullName evidence="5">WD40 repeat-like protein</fullName>
    </recommendedName>
</protein>
<dbReference type="Proteomes" id="UP000700596">
    <property type="component" value="Unassembled WGS sequence"/>
</dbReference>
<keyword evidence="2" id="KW-0732">Signal</keyword>
<dbReference type="PANTHER" id="PTHR19879:SF9">
    <property type="entry name" value="TRANSCRIPTION INITIATION FACTOR TFIID SUBUNIT 5"/>
    <property type="match status" value="1"/>
</dbReference>
<feature type="repeat" description="WD" evidence="1">
    <location>
        <begin position="205"/>
        <end position="246"/>
    </location>
</feature>
<evidence type="ECO:0000313" key="4">
    <source>
        <dbReference type="Proteomes" id="UP000700596"/>
    </source>
</evidence>
<dbReference type="SMART" id="SM00320">
    <property type="entry name" value="WD40"/>
    <property type="match status" value="3"/>
</dbReference>
<feature type="signal peptide" evidence="2">
    <location>
        <begin position="1"/>
        <end position="20"/>
    </location>
</feature>
<dbReference type="Pfam" id="PF00400">
    <property type="entry name" value="WD40"/>
    <property type="match status" value="1"/>
</dbReference>
<keyword evidence="1" id="KW-0853">WD repeat</keyword>
<gene>
    <name evidence="3" type="ORF">B0J11DRAFT_536508</name>
</gene>
<evidence type="ECO:0000256" key="1">
    <source>
        <dbReference type="PROSITE-ProRule" id="PRU00221"/>
    </source>
</evidence>